<proteinExistence type="predicted"/>
<comment type="caution">
    <text evidence="1">The sequence shown here is derived from an EMBL/GenBank/DDBJ whole genome shotgun (WGS) entry which is preliminary data.</text>
</comment>
<reference evidence="1 2" key="1">
    <citation type="journal article" date="2022" name="New Phytol.">
        <title>Ecological generalism drives hyperdiversity of secondary metabolite gene clusters in xylarialean endophytes.</title>
        <authorList>
            <person name="Franco M.E.E."/>
            <person name="Wisecaver J.H."/>
            <person name="Arnold A.E."/>
            <person name="Ju Y.M."/>
            <person name="Slot J.C."/>
            <person name="Ahrendt S."/>
            <person name="Moore L.P."/>
            <person name="Eastman K.E."/>
            <person name="Scott K."/>
            <person name="Konkel Z."/>
            <person name="Mondo S.J."/>
            <person name="Kuo A."/>
            <person name="Hayes R.D."/>
            <person name="Haridas S."/>
            <person name="Andreopoulos B."/>
            <person name="Riley R."/>
            <person name="LaButti K."/>
            <person name="Pangilinan J."/>
            <person name="Lipzen A."/>
            <person name="Amirebrahimi M."/>
            <person name="Yan J."/>
            <person name="Adam C."/>
            <person name="Keymanesh K."/>
            <person name="Ng V."/>
            <person name="Louie K."/>
            <person name="Northen T."/>
            <person name="Drula E."/>
            <person name="Henrissat B."/>
            <person name="Hsieh H.M."/>
            <person name="Youens-Clark K."/>
            <person name="Lutzoni F."/>
            <person name="Miadlikowska J."/>
            <person name="Eastwood D.C."/>
            <person name="Hamelin R.C."/>
            <person name="Grigoriev I.V."/>
            <person name="U'Ren J.M."/>
        </authorList>
    </citation>
    <scope>NUCLEOTIDE SEQUENCE [LARGE SCALE GENOMIC DNA]</scope>
    <source>
        <strain evidence="1 2">ER1909</strain>
    </source>
</reference>
<accession>A0ACC0DJU9</accession>
<keyword evidence="2" id="KW-1185">Reference proteome</keyword>
<gene>
    <name evidence="1" type="ORF">F4821DRAFT_222084</name>
</gene>
<evidence type="ECO:0000313" key="1">
    <source>
        <dbReference type="EMBL" id="KAI6093092.1"/>
    </source>
</evidence>
<evidence type="ECO:0000313" key="2">
    <source>
        <dbReference type="Proteomes" id="UP001497680"/>
    </source>
</evidence>
<dbReference type="EMBL" id="MU394281">
    <property type="protein sequence ID" value="KAI6093092.1"/>
    <property type="molecule type" value="Genomic_DNA"/>
</dbReference>
<dbReference type="Proteomes" id="UP001497680">
    <property type="component" value="Unassembled WGS sequence"/>
</dbReference>
<name>A0ACC0DJU9_9PEZI</name>
<protein>
    <submittedName>
        <fullName evidence="1">Uncharacterized protein</fullName>
    </submittedName>
</protein>
<organism evidence="1 2">
    <name type="scientific">Hypoxylon rubiginosum</name>
    <dbReference type="NCBI Taxonomy" id="110542"/>
    <lineage>
        <taxon>Eukaryota</taxon>
        <taxon>Fungi</taxon>
        <taxon>Dikarya</taxon>
        <taxon>Ascomycota</taxon>
        <taxon>Pezizomycotina</taxon>
        <taxon>Sordariomycetes</taxon>
        <taxon>Xylariomycetidae</taxon>
        <taxon>Xylariales</taxon>
        <taxon>Hypoxylaceae</taxon>
        <taxon>Hypoxylon</taxon>
    </lineage>
</organism>
<sequence length="726" mass="81797">MAASIEHRHVNLARNPLALPDHFTSHRPERRRHHDVHGRSAVSSSHASIMSSEEIPLDLSRTLTTGSEGWSDSDDADDSSSVTSDTSHARIARRPHFPPVLPSVNSSSSISKSLPQKLAATISAAEGAPISKNQSKSQSPSGRFRRVKSPPLPSQNQRGSLISRALRGNCPSDSQDSSDRPLTSSHRQTRHIRGIQETLSGQKGFLSNNEPKLGPRIWRDLEVESRASDDEEEGEAGLVSFDEDEGEDDDDDDDDMSSRTSHNFQQLAQHYSRLRDRRTTLWEIFDGIRSKRTQVQDLRHVKDEASLAFMTAVQGILPNHPELDQLFKTMQDAQLQCQEAEQRFDDMLDELQHGETELELEEQKFYTAAAGIDEASSDDDSDDETCSQASDISALRGITGDRPVDIHPLFEELREAFGNLQLAKELLVNTQMKRKALSAGKSHSLSPDSLEILEKHGDAGKNRALELKRAGVMTEEDIEILRDYDRLERKALSDIGRFTREATRLETECREKGVMPKHTPFQQQGFGFNPVHRDEIHLGDGPFDRSFPREYPKTLAHPVFPKLLSNPTHLLEEFPKTAAQALRIAISLPAGIPSRQRYIDDAAREVNIESLLEEAGDGDKAGYINRWLLHKLHVSPMEAELLWSTFHARLRILNIDRWQQDVLHLWWKDQAANLPAAQFEGAYEDRSSASINPRTDVPLTDLPSRRYSDSGQLDHLRLWDVDEAWD</sequence>